<feature type="domain" description="Glutamate/phenylalanine/leucine/valine/L-tryptophan dehydrogenase C-terminal" evidence="1">
    <location>
        <begin position="8"/>
        <end position="164"/>
    </location>
</feature>
<dbReference type="Pfam" id="PF00208">
    <property type="entry name" value="ELFV_dehydrog"/>
    <property type="match status" value="1"/>
</dbReference>
<accession>A0A4P9VWH5</accession>
<organism evidence="2 3">
    <name type="scientific">Blyttiomyces helicus</name>
    <dbReference type="NCBI Taxonomy" id="388810"/>
    <lineage>
        <taxon>Eukaryota</taxon>
        <taxon>Fungi</taxon>
        <taxon>Fungi incertae sedis</taxon>
        <taxon>Chytridiomycota</taxon>
        <taxon>Chytridiomycota incertae sedis</taxon>
        <taxon>Chytridiomycetes</taxon>
        <taxon>Chytridiomycetes incertae sedis</taxon>
        <taxon>Blyttiomyces</taxon>
    </lineage>
</organism>
<name>A0A4P9VWH5_9FUNG</name>
<reference evidence="3" key="1">
    <citation type="journal article" date="2018" name="Nat. Microbiol.">
        <title>Leveraging single-cell genomics to expand the fungal tree of life.</title>
        <authorList>
            <person name="Ahrendt S.R."/>
            <person name="Quandt C.A."/>
            <person name="Ciobanu D."/>
            <person name="Clum A."/>
            <person name="Salamov A."/>
            <person name="Andreopoulos B."/>
            <person name="Cheng J.F."/>
            <person name="Woyke T."/>
            <person name="Pelin A."/>
            <person name="Henrissat B."/>
            <person name="Reynolds N.K."/>
            <person name="Benny G.L."/>
            <person name="Smith M.E."/>
            <person name="James T.Y."/>
            <person name="Grigoriev I.V."/>
        </authorList>
    </citation>
    <scope>NUCLEOTIDE SEQUENCE [LARGE SCALE GENOMIC DNA]</scope>
</reference>
<evidence type="ECO:0000259" key="1">
    <source>
        <dbReference type="SMART" id="SM00839"/>
    </source>
</evidence>
<keyword evidence="3" id="KW-1185">Reference proteome</keyword>
<proteinExistence type="predicted"/>
<dbReference type="InterPro" id="IPR006096">
    <property type="entry name" value="Glu/Leu/Phe/Val/Trp_DH_C"/>
</dbReference>
<evidence type="ECO:0000313" key="3">
    <source>
        <dbReference type="Proteomes" id="UP000269721"/>
    </source>
</evidence>
<dbReference type="InterPro" id="IPR016211">
    <property type="entry name" value="Glu/Phe/Leu/Val/Trp_DH_bac/arc"/>
</dbReference>
<dbReference type="Proteomes" id="UP000269721">
    <property type="component" value="Unassembled WGS sequence"/>
</dbReference>
<dbReference type="EMBL" id="ML001525">
    <property type="protein sequence ID" value="RKO83205.1"/>
    <property type="molecule type" value="Genomic_DNA"/>
</dbReference>
<dbReference type="SUPFAM" id="SSF51735">
    <property type="entry name" value="NAD(P)-binding Rossmann-fold domains"/>
    <property type="match status" value="1"/>
</dbReference>
<protein>
    <recommendedName>
        <fullName evidence="1">Glutamate/phenylalanine/leucine/valine/L-tryptophan dehydrogenase C-terminal domain-containing protein</fullName>
    </recommendedName>
</protein>
<dbReference type="PANTHER" id="PTHR42722:SF1">
    <property type="entry name" value="VALINE DEHYDROGENASE"/>
    <property type="match status" value="1"/>
</dbReference>
<dbReference type="GO" id="GO:0006520">
    <property type="term" value="P:amino acid metabolic process"/>
    <property type="evidence" value="ECO:0007669"/>
    <property type="project" value="InterPro"/>
</dbReference>
<dbReference type="InterPro" id="IPR036291">
    <property type="entry name" value="NAD(P)-bd_dom_sf"/>
</dbReference>
<sequence length="180" mass="19865">MHLSSGFAAIRTEFASYNFELRIVDKSDLSILFSDVDAVCPCATGGILTPDTIPQIKAKIVCGAANNQLRDLKNDDKLLRDRGIVYLPDFLVNRMGIVNCADEHMGTIDNDPKLELHLGRDWDNSIYNLSLSVLNEAKATGRTTQEIAIAIAEKKSREVNPLYGHRGQQIIDVLVKAQAP</sequence>
<dbReference type="Gene3D" id="3.40.50.720">
    <property type="entry name" value="NAD(P)-binding Rossmann-like Domain"/>
    <property type="match status" value="1"/>
</dbReference>
<dbReference type="GO" id="GO:0016639">
    <property type="term" value="F:oxidoreductase activity, acting on the CH-NH2 group of donors, NAD or NADP as acceptor"/>
    <property type="evidence" value="ECO:0007669"/>
    <property type="project" value="InterPro"/>
</dbReference>
<dbReference type="SMART" id="SM00839">
    <property type="entry name" value="ELFV_dehydrog"/>
    <property type="match status" value="1"/>
</dbReference>
<gene>
    <name evidence="2" type="ORF">BDK51DRAFT_38142</name>
</gene>
<evidence type="ECO:0000313" key="2">
    <source>
        <dbReference type="EMBL" id="RKO83205.1"/>
    </source>
</evidence>
<dbReference type="AlphaFoldDB" id="A0A4P9VWH5"/>
<dbReference type="PANTHER" id="PTHR42722">
    <property type="entry name" value="LEUCINE DEHYDROGENASE"/>
    <property type="match status" value="1"/>
</dbReference>
<dbReference type="OrthoDB" id="6718861at2759"/>